<dbReference type="AlphaFoldDB" id="A0A182JHY9"/>
<dbReference type="EnsemblMetazoa" id="AATE018440-RA">
    <property type="protein sequence ID" value="AATE018440-PA.1"/>
    <property type="gene ID" value="AATE018440"/>
</dbReference>
<protein>
    <submittedName>
        <fullName evidence="3">Uncharacterized protein</fullName>
    </submittedName>
</protein>
<accession>A0A182JHY9</accession>
<dbReference type="STRING" id="41427.A0A182JHY9"/>
<sequence>MASHHLYGALIALVCVLCYHNSLNCGFVFDDISAIKENRDLRPHSSIKNVFLNDFWGTPMHKVQTKSTSSWFWDWVGLVQRIVEGRVGGKQALQRKAGLGNTKCTRATERQVKQAIRRNLRSGQAGNGKQNGGEDGAKTSFQLTPPTAQAEPSASVAVCAKIFEPRLEHSRCEADAIGLGLGSGLVDAKE</sequence>
<dbReference type="GO" id="GO:0035269">
    <property type="term" value="P:protein O-linked glycosylation via mannose"/>
    <property type="evidence" value="ECO:0007669"/>
    <property type="project" value="TreeGrafter"/>
</dbReference>
<proteinExistence type="predicted"/>
<keyword evidence="2" id="KW-0732">Signal</keyword>
<feature type="compositionally biased region" description="Gly residues" evidence="1">
    <location>
        <begin position="125"/>
        <end position="134"/>
    </location>
</feature>
<evidence type="ECO:0000256" key="1">
    <source>
        <dbReference type="SAM" id="MobiDB-lite"/>
    </source>
</evidence>
<dbReference type="VEuPathDB" id="VectorBase:AATE018440"/>
<dbReference type="GO" id="GO:0000030">
    <property type="term" value="F:mannosyltransferase activity"/>
    <property type="evidence" value="ECO:0007669"/>
    <property type="project" value="TreeGrafter"/>
</dbReference>
<feature type="chain" id="PRO_5043433469" evidence="2">
    <location>
        <begin position="19"/>
        <end position="190"/>
    </location>
</feature>
<evidence type="ECO:0000256" key="2">
    <source>
        <dbReference type="SAM" id="SignalP"/>
    </source>
</evidence>
<feature type="signal peptide" evidence="2">
    <location>
        <begin position="1"/>
        <end position="18"/>
    </location>
</feature>
<feature type="compositionally biased region" description="Polar residues" evidence="1">
    <location>
        <begin position="139"/>
        <end position="149"/>
    </location>
</feature>
<dbReference type="PANTHER" id="PTHR44395:SF1">
    <property type="entry name" value="PROTEIN O-MANNOSYL-TRANSFERASE TMTC3"/>
    <property type="match status" value="1"/>
</dbReference>
<evidence type="ECO:0000313" key="3">
    <source>
        <dbReference type="EnsemblMetazoa" id="AATE018440-PA.1"/>
    </source>
</evidence>
<name>A0A182JHY9_ANOAO</name>
<dbReference type="PANTHER" id="PTHR44395">
    <property type="match status" value="1"/>
</dbReference>
<organism evidence="3">
    <name type="scientific">Anopheles atroparvus</name>
    <name type="common">European mosquito</name>
    <dbReference type="NCBI Taxonomy" id="41427"/>
    <lineage>
        <taxon>Eukaryota</taxon>
        <taxon>Metazoa</taxon>
        <taxon>Ecdysozoa</taxon>
        <taxon>Arthropoda</taxon>
        <taxon>Hexapoda</taxon>
        <taxon>Insecta</taxon>
        <taxon>Pterygota</taxon>
        <taxon>Neoptera</taxon>
        <taxon>Endopterygota</taxon>
        <taxon>Diptera</taxon>
        <taxon>Nematocera</taxon>
        <taxon>Culicoidea</taxon>
        <taxon>Culicidae</taxon>
        <taxon>Anophelinae</taxon>
        <taxon>Anopheles</taxon>
    </lineage>
</organism>
<feature type="region of interest" description="Disordered" evidence="1">
    <location>
        <begin position="117"/>
        <end position="149"/>
    </location>
</feature>
<reference evidence="3" key="1">
    <citation type="submission" date="2022-08" db="UniProtKB">
        <authorList>
            <consortium name="EnsemblMetazoa"/>
        </authorList>
    </citation>
    <scope>IDENTIFICATION</scope>
    <source>
        <strain evidence="3">EBRO</strain>
    </source>
</reference>
<dbReference type="GO" id="GO:0005783">
    <property type="term" value="C:endoplasmic reticulum"/>
    <property type="evidence" value="ECO:0007669"/>
    <property type="project" value="TreeGrafter"/>
</dbReference>